<accession>A0A8J3QIC1</accession>
<name>A0A8J3QIC1_9ACTN</name>
<proteinExistence type="predicted"/>
<dbReference type="AlphaFoldDB" id="A0A8J3QIC1"/>
<keyword evidence="3" id="KW-1185">Reference proteome</keyword>
<reference evidence="2" key="1">
    <citation type="submission" date="2021-01" db="EMBL/GenBank/DDBJ databases">
        <title>Whole genome shotgun sequence of Rhizocola hellebori NBRC 109834.</title>
        <authorList>
            <person name="Komaki H."/>
            <person name="Tamura T."/>
        </authorList>
    </citation>
    <scope>NUCLEOTIDE SEQUENCE</scope>
    <source>
        <strain evidence="2">NBRC 109834</strain>
    </source>
</reference>
<sequence length="93" mass="9946">MVRPEHGFARTGATSTPPTLGEVSRIIRSQFVTHQAESDMPVIDVCDDFLYVFQGSPSGLHTPAQTGQWPPGRSAGRPQNAPGGRDTQSRGAN</sequence>
<protein>
    <submittedName>
        <fullName evidence="2">Uncharacterized protein</fullName>
    </submittedName>
</protein>
<feature type="compositionally biased region" description="Polar residues" evidence="1">
    <location>
        <begin position="56"/>
        <end position="68"/>
    </location>
</feature>
<evidence type="ECO:0000313" key="2">
    <source>
        <dbReference type="EMBL" id="GIH10562.1"/>
    </source>
</evidence>
<dbReference type="EMBL" id="BONY01000099">
    <property type="protein sequence ID" value="GIH10562.1"/>
    <property type="molecule type" value="Genomic_DNA"/>
</dbReference>
<comment type="caution">
    <text evidence="2">The sequence shown here is derived from an EMBL/GenBank/DDBJ whole genome shotgun (WGS) entry which is preliminary data.</text>
</comment>
<gene>
    <name evidence="2" type="ORF">Rhe02_86290</name>
</gene>
<evidence type="ECO:0000313" key="3">
    <source>
        <dbReference type="Proteomes" id="UP000612899"/>
    </source>
</evidence>
<organism evidence="2 3">
    <name type="scientific">Rhizocola hellebori</name>
    <dbReference type="NCBI Taxonomy" id="1392758"/>
    <lineage>
        <taxon>Bacteria</taxon>
        <taxon>Bacillati</taxon>
        <taxon>Actinomycetota</taxon>
        <taxon>Actinomycetes</taxon>
        <taxon>Micromonosporales</taxon>
        <taxon>Micromonosporaceae</taxon>
        <taxon>Rhizocola</taxon>
    </lineage>
</organism>
<feature type="region of interest" description="Disordered" evidence="1">
    <location>
        <begin position="1"/>
        <end position="21"/>
    </location>
</feature>
<feature type="region of interest" description="Disordered" evidence="1">
    <location>
        <begin position="56"/>
        <end position="93"/>
    </location>
</feature>
<dbReference type="Proteomes" id="UP000612899">
    <property type="component" value="Unassembled WGS sequence"/>
</dbReference>
<evidence type="ECO:0000256" key="1">
    <source>
        <dbReference type="SAM" id="MobiDB-lite"/>
    </source>
</evidence>